<feature type="region of interest" description="Disordered" evidence="1">
    <location>
        <begin position="960"/>
        <end position="979"/>
    </location>
</feature>
<feature type="compositionally biased region" description="Acidic residues" evidence="1">
    <location>
        <begin position="1754"/>
        <end position="1763"/>
    </location>
</feature>
<gene>
    <name evidence="3" type="ORF">LtaPh_2623000</name>
</gene>
<feature type="region of interest" description="Disordered" evidence="1">
    <location>
        <begin position="375"/>
        <end position="397"/>
    </location>
</feature>
<keyword evidence="4" id="KW-1185">Reference proteome</keyword>
<evidence type="ECO:0000259" key="2">
    <source>
        <dbReference type="Pfam" id="PF23398"/>
    </source>
</evidence>
<feature type="region of interest" description="Disordered" evidence="1">
    <location>
        <begin position="1397"/>
        <end position="1451"/>
    </location>
</feature>
<evidence type="ECO:0000313" key="4">
    <source>
        <dbReference type="Proteomes" id="UP000419144"/>
    </source>
</evidence>
<feature type="region of interest" description="Disordered" evidence="1">
    <location>
        <begin position="814"/>
        <end position="835"/>
    </location>
</feature>
<accession>A0A640KQ25</accession>
<feature type="region of interest" description="Disordered" evidence="1">
    <location>
        <begin position="1312"/>
        <end position="1371"/>
    </location>
</feature>
<dbReference type="Proteomes" id="UP000419144">
    <property type="component" value="Unassembled WGS sequence"/>
</dbReference>
<dbReference type="Pfam" id="PF23398">
    <property type="entry name" value="FAZ1_cons"/>
    <property type="match status" value="1"/>
</dbReference>
<feature type="region of interest" description="Disordered" evidence="1">
    <location>
        <begin position="221"/>
        <end position="254"/>
    </location>
</feature>
<organism evidence="3 4">
    <name type="scientific">Leishmania tarentolae</name>
    <name type="common">Sauroleishmania tarentolae</name>
    <dbReference type="NCBI Taxonomy" id="5689"/>
    <lineage>
        <taxon>Eukaryota</taxon>
        <taxon>Discoba</taxon>
        <taxon>Euglenozoa</taxon>
        <taxon>Kinetoplastea</taxon>
        <taxon>Metakinetoplastina</taxon>
        <taxon>Trypanosomatida</taxon>
        <taxon>Trypanosomatidae</taxon>
        <taxon>Leishmaniinae</taxon>
        <taxon>Leishmania</taxon>
        <taxon>lizard Leishmania</taxon>
    </lineage>
</organism>
<comment type="caution">
    <text evidence="3">The sequence shown here is derived from an EMBL/GenBank/DDBJ whole genome shotgun (WGS) entry which is preliminary data.</text>
</comment>
<feature type="region of interest" description="Disordered" evidence="1">
    <location>
        <begin position="1597"/>
        <end position="1635"/>
    </location>
</feature>
<evidence type="ECO:0000256" key="1">
    <source>
        <dbReference type="SAM" id="MobiDB-lite"/>
    </source>
</evidence>
<dbReference type="OrthoDB" id="267403at2759"/>
<dbReference type="VEuPathDB" id="TriTrypDB:LtaPh_2623000"/>
<reference evidence="3" key="1">
    <citation type="submission" date="2019-11" db="EMBL/GenBank/DDBJ databases">
        <title>Leishmania tarentolae CDS.</title>
        <authorList>
            <person name="Goto Y."/>
            <person name="Yamagishi J."/>
        </authorList>
    </citation>
    <scope>NUCLEOTIDE SEQUENCE [LARGE SCALE GENOMIC DNA]</scope>
    <source>
        <strain evidence="3">Parrot Tar II</strain>
    </source>
</reference>
<feature type="compositionally biased region" description="Polar residues" evidence="1">
    <location>
        <begin position="1053"/>
        <end position="1078"/>
    </location>
</feature>
<feature type="compositionally biased region" description="Low complexity" evidence="1">
    <location>
        <begin position="850"/>
        <end position="864"/>
    </location>
</feature>
<feature type="region of interest" description="Disordered" evidence="1">
    <location>
        <begin position="615"/>
        <end position="718"/>
    </location>
</feature>
<feature type="region of interest" description="Disordered" evidence="1">
    <location>
        <begin position="90"/>
        <end position="114"/>
    </location>
</feature>
<protein>
    <recommendedName>
        <fullName evidence="2">Flagellar attachment zone protein 1 conserved domain-containing protein</fullName>
    </recommendedName>
</protein>
<feature type="region of interest" description="Disordered" evidence="1">
    <location>
        <begin position="270"/>
        <end position="304"/>
    </location>
</feature>
<proteinExistence type="predicted"/>
<feature type="compositionally biased region" description="Basic and acidic residues" evidence="1">
    <location>
        <begin position="1764"/>
        <end position="1780"/>
    </location>
</feature>
<evidence type="ECO:0000313" key="3">
    <source>
        <dbReference type="EMBL" id="GET89579.1"/>
    </source>
</evidence>
<feature type="compositionally biased region" description="Low complexity" evidence="1">
    <location>
        <begin position="1788"/>
        <end position="1799"/>
    </location>
</feature>
<feature type="compositionally biased region" description="Polar residues" evidence="1">
    <location>
        <begin position="1613"/>
        <end position="1623"/>
    </location>
</feature>
<feature type="region of interest" description="Disordered" evidence="1">
    <location>
        <begin position="1148"/>
        <end position="1180"/>
    </location>
</feature>
<feature type="domain" description="Flagellar attachment zone protein 1 conserved" evidence="2">
    <location>
        <begin position="2111"/>
        <end position="2191"/>
    </location>
</feature>
<feature type="region of interest" description="Disordered" evidence="1">
    <location>
        <begin position="847"/>
        <end position="915"/>
    </location>
</feature>
<sequence>MRHADGADSICLHSGNLACLDVSQASRSPTSSRQSFPRNCGDSLSGPRDSYTCVSNGVNHRTSHSNTTSACLSQLQSFSSRVSTRLEGAMEQGTVRDPISAYPCPPPTAETRSSATRRVDVLHLPSAHCRVGASPFDTGSGVWVRADYLPRSCRASSAAAPPESLAHLNDGSRATAITSAPFAGGGVAIKPSRQSVRARNCNGVTNVHAHRSVGTTTRCVARSLRGASSTRSTQRPFSAPSAMPAPARGRREGMSSAAYTTNPYVIKGDGCEGLLPPSASHSSAASDSRSQKATQHEPRTSAPVAASIHVLDCYSPEDEVVARRSAAATNGSDLASSAEVQRGRPYLPVSSSVMHKRVSTTPLEQEDRDYITASTTPADSTWWPADPPSTSASVRSGVTDVDPLIGKGGPAFIAGSSERPRAYKVPSTVARQDPHSSEADTAEDDVYEGASTWWTVDIVINSLPYYGDSAFEEATTMRAAALLWSPADMRTLRSVQCRAPVLPADVSADEAWDMTQSFLRCIALTSVGASSPPCVPQDYFCFNTDFNEYVQLSADTLPMASTLFSVVMVPSSIDTCITQEDRAGCAEASDAMTGEAQKVSVPSLYPATYNHHLSTGASLASNHDDDAPQHHRSRVTERGVSAVIPRPPTARRTSAARHTLYHSLQPPRWENKTPSPLPPQLSATAGGPSRHRLAFDGNTSSHQHPTPVEELSPQPQRPRRFYESAVMSRGVRGNYGPAGVILTCNGDAGEEDSYLMSTYSVGGDAGAAVYGSRSPAPPTLYKGGAYGHYVDSGYAAEEERDAVADSRYRNDAMGCTDGNGEATPHAGAEDAMEDNWIRTPRATERQLRMSCGSSSNNGNPQGSSRLRCFHNTQAPSRPLIQRLPGSPTANSFPGPSESDSKASSQRPPTAPIQGDNHAGVVEVMQVPSSPSLSAALLQPLSHQLLFDDPMLQRHFESVCTQSPASLQSATGSTEGASGGRCRTYAPSPPLPPTPPAHSAYRPGLHPYFDPSPPTVSSVPGLASTPPFSADDTESSLVMISRAHRDALNALLQKSAQSRQQTHGSQMPCGQSPAPTSSGDMAVSVAPSPVTATRPQASRAVIDLAVDSTAAAKVSGASTPYLHGVFLINSRSRPLPLSATDVAVPRAAVEPPATSVEKDRASPRSHNYLLPPKKEEHSPTTTAEVDVPREIDANASASTNALAAAITALPESCANAVETRPKDDQHNREEAKRNHSRVTAPIVGGGESGKEATAVMMAAAAVEESRKRSGGGGDALGYFTDVQTTPMPATGSSAPALAVYEGGALAAGVEVSKESTWTPPADIGKELPASAAGGEEFDSPSAVESIALKENKDDRSHSRNRAAAPDAYPVEAGGTDTISTATTMTACHAAYKVVGDAPEQTTLSQEAPDRATRTPPAEYPTEAPQSQGDGDAAAGTEAPDESARNTESATEVVDIAAPSSAISGDARIVTARSLGRTPVSDSAAEPVDTEQLNRQREEADCTLEEGTHDTKVYAPRLQARSYADGAALLLSKKQSSSVTKATVMYAEDKHEEDEDANLACSAKPALEASSEMHGDENGVVLDDGIDVASPLQLDFSAGRSAATGNHGSKAPSEAETSVAEQQKGASDAPASPRALSSVNADELANAVTVDMLSKASAEVEKGSFSAMKDAKTVAPQLDVAAIAAPTARGGDSTPLSMIAAAKFLPAPVISVATQREKEEDPDAPPQVLHHRAAAAAVAAAANAFYSLWEESVTEDGMGDGDDAGVADHADTTAMRGNEEKRSPKRRSATSEAAATTTITASDDDIEGEVDVPMDVFRDSLSLTNTPTLIRRGEGREENTSAAATASLADPIDMLARTMGSDMCLLPASRAAALAANPNACVASTDVLAHLHCKAAPFEAPITAPRGGVAVPSEGGFGAATFGYNVGNEAPVFPDAAVQRRKAPSDVTPLSSPACAPSSSVWLQPIASPNDSLAQANMNPSEDGTQFLSAWREAQVPSRAVNDEPHTEPQSNATTQVKGPVLPLCEVSGDVGGDDAATLKKSMATAALGVDAADAPHPLPSMPWPFALTLQTTTHTMPLPPSSSQRLSLPTPLLPPSPPLSEGATKKTMVLLGFPGSAWEFIMTHHYEGMHDAFTRDSAVAARVPISAIQDVRYSKGSLMVDLYVLHPASVSENFIRDQMSSYSYPTLWAFYEVKKRERKKFLHGQGMSAAGGAVPASCLPQPLTATLSSQEKVSRTAS</sequence>
<feature type="compositionally biased region" description="Low complexity" evidence="1">
    <location>
        <begin position="235"/>
        <end position="247"/>
    </location>
</feature>
<dbReference type="EMBL" id="BLBS01000035">
    <property type="protein sequence ID" value="GET89579.1"/>
    <property type="molecule type" value="Genomic_DNA"/>
</dbReference>
<feature type="region of interest" description="Disordered" evidence="1">
    <location>
        <begin position="1754"/>
        <end position="1802"/>
    </location>
</feature>
<feature type="compositionally biased region" description="Basic and acidic residues" evidence="1">
    <location>
        <begin position="622"/>
        <end position="637"/>
    </location>
</feature>
<feature type="compositionally biased region" description="Basic and acidic residues" evidence="1">
    <location>
        <begin position="1346"/>
        <end position="1356"/>
    </location>
</feature>
<feature type="compositionally biased region" description="Low complexity" evidence="1">
    <location>
        <begin position="278"/>
        <end position="288"/>
    </location>
</feature>
<name>A0A640KQ25_LEITA</name>
<feature type="region of interest" description="Disordered" evidence="1">
    <location>
        <begin position="1053"/>
        <end position="1084"/>
    </location>
</feature>
<dbReference type="InterPro" id="IPR056614">
    <property type="entry name" value="FAZ1_cons"/>
</dbReference>
<feature type="region of interest" description="Disordered" evidence="1">
    <location>
        <begin position="1476"/>
        <end position="1497"/>
    </location>
</feature>